<dbReference type="SUPFAM" id="SSF52172">
    <property type="entry name" value="CheY-like"/>
    <property type="match status" value="1"/>
</dbReference>
<dbReference type="SMART" id="SM00052">
    <property type="entry name" value="EAL"/>
    <property type="match status" value="1"/>
</dbReference>
<proteinExistence type="predicted"/>
<dbReference type="InterPro" id="IPR000160">
    <property type="entry name" value="GGDEF_dom"/>
</dbReference>
<dbReference type="AlphaFoldDB" id="A0A558QYS6"/>
<dbReference type="Pfam" id="PF00563">
    <property type="entry name" value="EAL"/>
    <property type="match status" value="1"/>
</dbReference>
<dbReference type="SUPFAM" id="SSF141868">
    <property type="entry name" value="EAL domain-like"/>
    <property type="match status" value="1"/>
</dbReference>
<dbReference type="OrthoDB" id="9814202at2"/>
<name>A0A558QYS6_9SPHN</name>
<feature type="domain" description="GGDEF" evidence="2">
    <location>
        <begin position="265"/>
        <end position="401"/>
    </location>
</feature>
<keyword evidence="4" id="KW-1185">Reference proteome</keyword>
<dbReference type="InterPro" id="IPR011006">
    <property type="entry name" value="CheY-like_superfamily"/>
</dbReference>
<dbReference type="PROSITE" id="PS50883">
    <property type="entry name" value="EAL"/>
    <property type="match status" value="1"/>
</dbReference>
<dbReference type="SUPFAM" id="SSF55073">
    <property type="entry name" value="Nucleotide cyclase"/>
    <property type="match status" value="1"/>
</dbReference>
<dbReference type="SMART" id="SM00267">
    <property type="entry name" value="GGDEF"/>
    <property type="match status" value="1"/>
</dbReference>
<evidence type="ECO:0000313" key="3">
    <source>
        <dbReference type="EMBL" id="TVV72222.1"/>
    </source>
</evidence>
<dbReference type="EMBL" id="VNIM01000069">
    <property type="protein sequence ID" value="TVV72222.1"/>
    <property type="molecule type" value="Genomic_DNA"/>
</dbReference>
<evidence type="ECO:0000259" key="1">
    <source>
        <dbReference type="PROSITE" id="PS50883"/>
    </source>
</evidence>
<dbReference type="PANTHER" id="PTHR33121">
    <property type="entry name" value="CYCLIC DI-GMP PHOSPHODIESTERASE PDEF"/>
    <property type="match status" value="1"/>
</dbReference>
<dbReference type="CDD" id="cd01948">
    <property type="entry name" value="EAL"/>
    <property type="match status" value="1"/>
</dbReference>
<evidence type="ECO:0000259" key="2">
    <source>
        <dbReference type="PROSITE" id="PS50887"/>
    </source>
</evidence>
<dbReference type="PROSITE" id="PS50887">
    <property type="entry name" value="GGDEF"/>
    <property type="match status" value="1"/>
</dbReference>
<dbReference type="InterPro" id="IPR043128">
    <property type="entry name" value="Rev_trsase/Diguanyl_cyclase"/>
</dbReference>
<comment type="caution">
    <text evidence="3">The sequence shown here is derived from an EMBL/GenBank/DDBJ whole genome shotgun (WGS) entry which is preliminary data.</text>
</comment>
<gene>
    <name evidence="3" type="ORF">FOY91_15125</name>
</gene>
<dbReference type="InterPro" id="IPR029787">
    <property type="entry name" value="Nucleotide_cyclase"/>
</dbReference>
<organism evidence="3 4">
    <name type="scientific">Alterirhizorhabdus solaris</name>
    <dbReference type="NCBI Taxonomy" id="2529389"/>
    <lineage>
        <taxon>Bacteria</taxon>
        <taxon>Pseudomonadati</taxon>
        <taxon>Pseudomonadota</taxon>
        <taxon>Alphaproteobacteria</taxon>
        <taxon>Sphingomonadales</taxon>
        <taxon>Rhizorhabdaceae</taxon>
        <taxon>Alterirhizorhabdus</taxon>
    </lineage>
</organism>
<reference evidence="3 4" key="1">
    <citation type="submission" date="2019-07" db="EMBL/GenBank/DDBJ databases">
        <title>Sphingomonas solaris sp. nov., isolated from a solar panel from Boston, Massachusetts.</title>
        <authorList>
            <person name="Tanner K."/>
            <person name="Pascual J."/>
            <person name="Mancuso C."/>
            <person name="Pereto J."/>
            <person name="Khalil A."/>
            <person name="Vilanova C."/>
        </authorList>
    </citation>
    <scope>NUCLEOTIDE SEQUENCE [LARGE SCALE GENOMIC DNA]</scope>
    <source>
        <strain evidence="3 4">R4DWN</strain>
    </source>
</reference>
<dbReference type="Proteomes" id="UP000318681">
    <property type="component" value="Unassembled WGS sequence"/>
</dbReference>
<protein>
    <submittedName>
        <fullName evidence="3">GGDEF domain-containing protein</fullName>
    </submittedName>
</protein>
<dbReference type="InterPro" id="IPR001633">
    <property type="entry name" value="EAL_dom"/>
</dbReference>
<feature type="domain" description="EAL" evidence="1">
    <location>
        <begin position="410"/>
        <end position="663"/>
    </location>
</feature>
<dbReference type="Gene3D" id="3.20.20.450">
    <property type="entry name" value="EAL domain"/>
    <property type="match status" value="1"/>
</dbReference>
<dbReference type="Gene3D" id="3.30.70.270">
    <property type="match status" value="1"/>
</dbReference>
<sequence>MFMLSFRHRDALAAVAGRAGWTVIAARRAESVERRFVASGAAVALVDARDAFGAGVAAVRALGDAVAANAAALVVLLDRDDVVRLDAVYAAGATHSLTSPLGEIELAQALRFAARHAERLAGGHRAARSRAALVEGEAETWRWRPGDHAVTLAPALARRLGHAADRVRLGVAARDLGGGGIVTARRAVARLLGDCRPTAFAHEAPGGRIAHHLHLAGDGAIVGRVEKLDEPGERDGHGRDPLTGLADAAALRRWLDAARPSAGEPRCVLILIGIGRFEIVNAAHGNAAGDALLGGVARRIERVLAEATSHPVCIARIAGTGLAVALAAGATLEDARRLADMLVAAVSRPFAAEGRVARLSCRIGIVAAEDSDDADAMLRRAGAALAQARAAEPGAIRVLDAFGEAAAEHRDRLEADLREALARDEIELLYQPQVSIPTGAIVGVEALARWRHPQFGPLGAVTLFSVAERSDFLLPLSAHVQRKALAEAAGWGPALAHLRLAVNVTASDVAQADFATRFLDMVDASGFPRDRLTVELTESGLIEDLGQAAGLLAVLRAGGLRVAVDDFGTGYSSLAYLKSLPLDYLKIDKRLADDIAGSPRDRVVVRGVIEMARSLGLSVIVEGVESEAQLGLLAADGCNYYQGFLCSPPVDAATLEQLVAAPQAGRRAGA</sequence>
<accession>A0A558QYS6</accession>
<dbReference type="InterPro" id="IPR050706">
    <property type="entry name" value="Cyclic-di-GMP_PDE-like"/>
</dbReference>
<dbReference type="InterPro" id="IPR035919">
    <property type="entry name" value="EAL_sf"/>
</dbReference>
<dbReference type="PANTHER" id="PTHR33121:SF79">
    <property type="entry name" value="CYCLIC DI-GMP PHOSPHODIESTERASE PDED-RELATED"/>
    <property type="match status" value="1"/>
</dbReference>
<dbReference type="GO" id="GO:0071111">
    <property type="term" value="F:cyclic-guanylate-specific phosphodiesterase activity"/>
    <property type="evidence" value="ECO:0007669"/>
    <property type="project" value="InterPro"/>
</dbReference>
<dbReference type="Pfam" id="PF00990">
    <property type="entry name" value="GGDEF"/>
    <property type="match status" value="1"/>
</dbReference>
<evidence type="ECO:0000313" key="4">
    <source>
        <dbReference type="Proteomes" id="UP000318681"/>
    </source>
</evidence>